<sequence>MKKGIKVQNGLRASEPQVSGLSDSELAAWLSQRHSTGTSVAYVYAKHIFKVYEHCSEPSLLTTGDLGKEALQALKSLSKKKLLKRIELPYAELERCTTSRPEWVLLEANIRDINSLNKSRNELFGQGRGKAISLPTAAKVWHDAGGRCMYRGCGQDLGNTPLTTKTARIAYLAHIVASDPDGPRGNESSHALSDAPENIMLMCDGHHRLIDRIDLAGHPAPSLKHMRDEHTARVNMLLYGLKYPSVQLITLLADLAQVPTNVSTAELCSSALSRKLGPLPEIKHMLRRTQRDDRGRSGFWRHFLHEHESDIRELISFTSNRPSQASSVTPDTLGIFPLHLVPVLVLAGRIIGEARNIEVFQYDRDLKTWHWPTEPPNLPPKFDMSYEIDGNDLKETILSFELTATLDTNALPEELARSVKGKEIGWIRITSTDPNPNCINSKEQLDKFSGFARQAVKTIQDSWRSKVIHVFGISPASTLFRFGQMLQAGNHSVCRVYDRPDGSKPFVPAVDITGNDVLSVGSEAEHQHQISLR</sequence>
<dbReference type="Pfam" id="PF18145">
    <property type="entry name" value="SAVED"/>
    <property type="match status" value="1"/>
</dbReference>
<dbReference type="InterPro" id="IPR040836">
    <property type="entry name" value="SAVED"/>
</dbReference>
<accession>A0A4U1ZPP0</accession>
<dbReference type="Proteomes" id="UP000307574">
    <property type="component" value="Unassembled WGS sequence"/>
</dbReference>
<evidence type="ECO:0000313" key="3">
    <source>
        <dbReference type="Proteomes" id="UP000307574"/>
    </source>
</evidence>
<feature type="domain" description="SMODS-associated and fused to various effectors" evidence="1">
    <location>
        <begin position="333"/>
        <end position="512"/>
    </location>
</feature>
<proteinExistence type="predicted"/>
<dbReference type="RefSeq" id="WP_136978628.1">
    <property type="nucleotide sequence ID" value="NZ_SYUV01000002.1"/>
</dbReference>
<organism evidence="2 3">
    <name type="scientific">Vibrio kanaloae</name>
    <dbReference type="NCBI Taxonomy" id="170673"/>
    <lineage>
        <taxon>Bacteria</taxon>
        <taxon>Pseudomonadati</taxon>
        <taxon>Pseudomonadota</taxon>
        <taxon>Gammaproteobacteria</taxon>
        <taxon>Vibrionales</taxon>
        <taxon>Vibrionaceae</taxon>
        <taxon>Vibrio</taxon>
    </lineage>
</organism>
<dbReference type="NCBIfam" id="NF033611">
    <property type="entry name" value="SAVED"/>
    <property type="match status" value="1"/>
</dbReference>
<reference evidence="2 3" key="1">
    <citation type="submission" date="2019-04" db="EMBL/GenBank/DDBJ databases">
        <title>A reverse ecology approach based on a biological definition of microbial populations.</title>
        <authorList>
            <person name="Arevalo P."/>
            <person name="Vaninsberghe D."/>
            <person name="Elsherbini J."/>
            <person name="Gore J."/>
            <person name="Polz M."/>
        </authorList>
    </citation>
    <scope>NUCLEOTIDE SEQUENCE [LARGE SCALE GENOMIC DNA]</scope>
    <source>
        <strain evidence="2 3">10N.261.46.F4</strain>
    </source>
</reference>
<dbReference type="EMBL" id="SYUV01000002">
    <property type="protein sequence ID" value="TKF37145.1"/>
    <property type="molecule type" value="Genomic_DNA"/>
</dbReference>
<protein>
    <submittedName>
        <fullName evidence="2">SAVED domain-containing protein</fullName>
    </submittedName>
</protein>
<gene>
    <name evidence="2" type="ORF">FCV50_00240</name>
</gene>
<evidence type="ECO:0000313" key="2">
    <source>
        <dbReference type="EMBL" id="TKF37145.1"/>
    </source>
</evidence>
<name>A0A4U1ZPP0_9VIBR</name>
<evidence type="ECO:0000259" key="1">
    <source>
        <dbReference type="Pfam" id="PF18145"/>
    </source>
</evidence>
<comment type="caution">
    <text evidence="2">The sequence shown here is derived from an EMBL/GenBank/DDBJ whole genome shotgun (WGS) entry which is preliminary data.</text>
</comment>
<dbReference type="AlphaFoldDB" id="A0A4U1ZPP0"/>